<dbReference type="HOGENOM" id="CLU_081578_2_2_11"/>
<proteinExistence type="predicted"/>
<dbReference type="eggNOG" id="COG5578">
    <property type="taxonomic scope" value="Bacteria"/>
</dbReference>
<dbReference type="EMBL" id="ADCX01000010">
    <property type="protein sequence ID" value="EFG26110.1"/>
    <property type="molecule type" value="Genomic_DNA"/>
</dbReference>
<keyword evidence="1" id="KW-0812">Transmembrane</keyword>
<organism evidence="2 3">
    <name type="scientific">Scardovia inopinata F0304</name>
    <dbReference type="NCBI Taxonomy" id="641146"/>
    <lineage>
        <taxon>Bacteria</taxon>
        <taxon>Bacillati</taxon>
        <taxon>Actinomycetota</taxon>
        <taxon>Actinomycetes</taxon>
        <taxon>Bifidobacteriales</taxon>
        <taxon>Bifidobacteriaceae</taxon>
        <taxon>Scardovia</taxon>
    </lineage>
</organism>
<comment type="caution">
    <text evidence="2">The sequence shown here is derived from an EMBL/GenBank/DDBJ whole genome shotgun (WGS) entry which is preliminary data.</text>
</comment>
<dbReference type="Pfam" id="PF04854">
    <property type="entry name" value="DUF624"/>
    <property type="match status" value="1"/>
</dbReference>
<sequence>MHFNINSPFWQFMSLCVRYFILNLLFIITLVPVVTIGPARAALYSTIFAYHNDEDINLGREYLKRFYREFFKALVSSLIFLILATACIFAFFFWIHQKTASSSLALPILIIASFFLLITFEYYYPLQARYDNNFWKTMKNSFLLPWTSCRLTLALAAIDIAAIALFIYTSYVRIVFLLLGFSWLAYAKSFIFLKVFQIAEFPAGHNDIVTS</sequence>
<name>W5IGZ9_SCAIO</name>
<feature type="transmembrane region" description="Helical" evidence="1">
    <location>
        <begin position="70"/>
        <end position="95"/>
    </location>
</feature>
<dbReference type="AlphaFoldDB" id="W5IGZ9"/>
<accession>W5IGZ9</accession>
<keyword evidence="1" id="KW-1133">Transmembrane helix</keyword>
<evidence type="ECO:0000313" key="3">
    <source>
        <dbReference type="Proteomes" id="UP000005777"/>
    </source>
</evidence>
<gene>
    <name evidence="2" type="ORF">HMPREF9020_01189</name>
</gene>
<dbReference type="Proteomes" id="UP000005777">
    <property type="component" value="Unassembled WGS sequence"/>
</dbReference>
<evidence type="ECO:0000256" key="1">
    <source>
        <dbReference type="SAM" id="Phobius"/>
    </source>
</evidence>
<feature type="transmembrane region" description="Helical" evidence="1">
    <location>
        <begin position="174"/>
        <end position="193"/>
    </location>
</feature>
<evidence type="ECO:0008006" key="4">
    <source>
        <dbReference type="Google" id="ProtNLM"/>
    </source>
</evidence>
<protein>
    <recommendedName>
        <fullName evidence="4">DUF624 domain-containing protein</fullName>
    </recommendedName>
</protein>
<dbReference type="RefSeq" id="WP_006293582.1">
    <property type="nucleotide sequence ID" value="NZ_GG770226.1"/>
</dbReference>
<feature type="transmembrane region" description="Helical" evidence="1">
    <location>
        <begin position="20"/>
        <end position="50"/>
    </location>
</feature>
<feature type="transmembrane region" description="Helical" evidence="1">
    <location>
        <begin position="101"/>
        <end position="123"/>
    </location>
</feature>
<evidence type="ECO:0000313" key="2">
    <source>
        <dbReference type="EMBL" id="EFG26110.1"/>
    </source>
</evidence>
<dbReference type="InterPro" id="IPR006938">
    <property type="entry name" value="DUF624"/>
</dbReference>
<feature type="transmembrane region" description="Helical" evidence="1">
    <location>
        <begin position="143"/>
        <end position="168"/>
    </location>
</feature>
<reference evidence="2 3" key="1">
    <citation type="submission" date="2012-01" db="EMBL/GenBank/DDBJ databases">
        <title>The Genome Sequence of Scardovia inopinata F0304.</title>
        <authorList>
            <consortium name="The Broad Institute Genome Sequencing Platform"/>
            <person name="Earl A."/>
            <person name="Ward D."/>
            <person name="Feldgarden M."/>
            <person name="Gevers D."/>
            <person name="Izard J."/>
            <person name="Baranova O.V."/>
            <person name="Blanton J.M."/>
            <person name="Tanner A.C."/>
            <person name="Dewhirst F.E."/>
            <person name="Young S.K."/>
            <person name="Zeng Q."/>
            <person name="Gargeya S."/>
            <person name="Fitzgerald M."/>
            <person name="Haas B."/>
            <person name="Abouelleil A."/>
            <person name="Alvarado L."/>
            <person name="Arachchi H.M."/>
            <person name="Berlin A."/>
            <person name="Chapman S.B."/>
            <person name="Gearin G."/>
            <person name="Goldberg J."/>
            <person name="Griggs A."/>
            <person name="Gujja S."/>
            <person name="Hansen M."/>
            <person name="Heiman D."/>
            <person name="Howarth C."/>
            <person name="Larimer J."/>
            <person name="Lui A."/>
            <person name="MacDonald P.J."/>
            <person name="McCowen C."/>
            <person name="Montmayeur A."/>
            <person name="Murphy C."/>
            <person name="Neiman D."/>
            <person name="Pearson M."/>
            <person name="Priest M."/>
            <person name="Roberts A."/>
            <person name="Saif S."/>
            <person name="Shea T."/>
            <person name="Sisk P."/>
            <person name="Stolte C."/>
            <person name="Sykes S."/>
            <person name="Wortman J."/>
            <person name="Nusbaum C."/>
            <person name="Birren B."/>
        </authorList>
    </citation>
    <scope>NUCLEOTIDE SEQUENCE [LARGE SCALE GENOMIC DNA]</scope>
    <source>
        <strain evidence="2 3">F0304</strain>
    </source>
</reference>
<keyword evidence="1" id="KW-0472">Membrane</keyword>
<keyword evidence="3" id="KW-1185">Reference proteome</keyword>